<dbReference type="InterPro" id="IPR012674">
    <property type="entry name" value="Calycin"/>
</dbReference>
<comment type="similarity">
    <text evidence="2 8">Belongs to the calycin superfamily. Lipocalin family.</text>
</comment>
<evidence type="ECO:0000256" key="1">
    <source>
        <dbReference type="ARBA" id="ARBA00004613"/>
    </source>
</evidence>
<dbReference type="GO" id="GO:0036094">
    <property type="term" value="F:small molecule binding"/>
    <property type="evidence" value="ECO:0007669"/>
    <property type="project" value="InterPro"/>
</dbReference>
<dbReference type="Ensembl" id="ENSSSUT00005020725.1">
    <property type="protein sequence ID" value="ENSSSUP00005018167.1"/>
    <property type="gene ID" value="ENSSSUG00005011766.1"/>
</dbReference>
<dbReference type="Gene3D" id="2.40.128.20">
    <property type="match status" value="1"/>
</dbReference>
<keyword evidence="3" id="KW-0813">Transport</keyword>
<keyword evidence="4" id="KW-0964">Secreted</keyword>
<proteinExistence type="inferred from homology"/>
<dbReference type="GeneID" id="115276316"/>
<reference evidence="11 12" key="1">
    <citation type="submission" date="2019-05" db="EMBL/GenBank/DDBJ databases">
        <title>A Chromosome-scale Meerkat (S. suricatta) Genome Assembly.</title>
        <authorList>
            <person name="Dudchenko O."/>
            <person name="Lieberman Aiden E."/>
            <person name="Tung J."/>
            <person name="Barreiro L.B."/>
            <person name="Clutton-Brock T.H."/>
        </authorList>
    </citation>
    <scope>NUCLEOTIDE SEQUENCE [LARGE SCALE GENOMIC DNA]</scope>
</reference>
<keyword evidence="7" id="KW-0325">Glycoprotein</keyword>
<dbReference type="OrthoDB" id="9048943at2759"/>
<keyword evidence="6" id="KW-1015">Disulfide bond</keyword>
<name>A0A673UA32_SURSU</name>
<keyword evidence="5 9" id="KW-0732">Signal</keyword>
<comment type="subcellular location">
    <subcellularLocation>
        <location evidence="1">Secreted</location>
    </subcellularLocation>
</comment>
<dbReference type="SUPFAM" id="SSF50814">
    <property type="entry name" value="Lipocalins"/>
    <property type="match status" value="1"/>
</dbReference>
<dbReference type="Pfam" id="PF00061">
    <property type="entry name" value="Lipocalin"/>
    <property type="match status" value="1"/>
</dbReference>
<evidence type="ECO:0000256" key="6">
    <source>
        <dbReference type="ARBA" id="ARBA00023157"/>
    </source>
</evidence>
<reference evidence="11" key="3">
    <citation type="submission" date="2025-09" db="UniProtKB">
        <authorList>
            <consortium name="Ensembl"/>
        </authorList>
    </citation>
    <scope>IDENTIFICATION</scope>
</reference>
<feature type="chain" id="PRO_5025681026" description="Lipocalin/cytosolic fatty-acid binding domain-containing protein" evidence="9">
    <location>
        <begin position="21"/>
        <end position="198"/>
    </location>
</feature>
<feature type="signal peptide" evidence="9">
    <location>
        <begin position="1"/>
        <end position="20"/>
    </location>
</feature>
<sequence length="198" mass="23086">MALGLLWLSLAILVVLQTQARDSTPDLIPAPPLLRVPVYPDFRNEQFQGKWYIIGYAGNGFKKEKHSKLKRYTVTYELNNDDSYNVTSIAPRDQRCENWTKISTQNFRLSQFNLHNIEGNTGMSSYTARVVTTDYDQFAILHFRKVYNNQEYIKVNLYGRTKELPTVLRKIFINFAKSLGLTDDNIFFTRPTDECKQR</sequence>
<dbReference type="PRINTS" id="PR01275">
    <property type="entry name" value="NGELATINASE"/>
</dbReference>
<gene>
    <name evidence="11" type="primary">LOC115276316</name>
</gene>
<dbReference type="PRINTS" id="PR00179">
    <property type="entry name" value="LIPOCALIN"/>
</dbReference>
<evidence type="ECO:0000256" key="4">
    <source>
        <dbReference type="ARBA" id="ARBA00022525"/>
    </source>
</evidence>
<reference evidence="11" key="2">
    <citation type="submission" date="2025-08" db="UniProtKB">
        <authorList>
            <consortium name="Ensembl"/>
        </authorList>
    </citation>
    <scope>IDENTIFICATION</scope>
</reference>
<evidence type="ECO:0000256" key="7">
    <source>
        <dbReference type="ARBA" id="ARBA00023180"/>
    </source>
</evidence>
<evidence type="ECO:0000259" key="10">
    <source>
        <dbReference type="Pfam" id="PF00061"/>
    </source>
</evidence>
<organism evidence="11 12">
    <name type="scientific">Suricata suricatta</name>
    <name type="common">Meerkat</name>
    <dbReference type="NCBI Taxonomy" id="37032"/>
    <lineage>
        <taxon>Eukaryota</taxon>
        <taxon>Metazoa</taxon>
        <taxon>Chordata</taxon>
        <taxon>Craniata</taxon>
        <taxon>Vertebrata</taxon>
        <taxon>Euteleostomi</taxon>
        <taxon>Mammalia</taxon>
        <taxon>Eutheria</taxon>
        <taxon>Laurasiatheria</taxon>
        <taxon>Carnivora</taxon>
        <taxon>Feliformia</taxon>
        <taxon>Herpestidae</taxon>
        <taxon>Suricata</taxon>
    </lineage>
</organism>
<dbReference type="PROSITE" id="PS00213">
    <property type="entry name" value="LIPOCALIN"/>
    <property type="match status" value="1"/>
</dbReference>
<keyword evidence="12" id="KW-1185">Reference proteome</keyword>
<dbReference type="InterPro" id="IPR003087">
    <property type="entry name" value="LCN2/LCN12"/>
</dbReference>
<evidence type="ECO:0000256" key="9">
    <source>
        <dbReference type="SAM" id="SignalP"/>
    </source>
</evidence>
<dbReference type="GO" id="GO:0005615">
    <property type="term" value="C:extracellular space"/>
    <property type="evidence" value="ECO:0007669"/>
    <property type="project" value="TreeGrafter"/>
</dbReference>
<protein>
    <recommendedName>
        <fullName evidence="10">Lipocalin/cytosolic fatty-acid binding domain-containing protein</fullName>
    </recommendedName>
</protein>
<evidence type="ECO:0000313" key="12">
    <source>
        <dbReference type="Proteomes" id="UP000472268"/>
    </source>
</evidence>
<dbReference type="AlphaFoldDB" id="A0A673UA32"/>
<evidence type="ECO:0000256" key="5">
    <source>
        <dbReference type="ARBA" id="ARBA00022729"/>
    </source>
</evidence>
<feature type="domain" description="Lipocalin/cytosolic fatty-acid binding" evidence="10">
    <location>
        <begin position="48"/>
        <end position="193"/>
    </location>
</feature>
<evidence type="ECO:0000313" key="11">
    <source>
        <dbReference type="Ensembl" id="ENSSSUP00005018167.1"/>
    </source>
</evidence>
<dbReference type="InterPro" id="IPR022272">
    <property type="entry name" value="Lipocalin_CS"/>
</dbReference>
<dbReference type="Proteomes" id="UP000472268">
    <property type="component" value="Chromosome 13"/>
</dbReference>
<dbReference type="InterPro" id="IPR002345">
    <property type="entry name" value="Lipocalin"/>
</dbReference>
<evidence type="ECO:0000256" key="3">
    <source>
        <dbReference type="ARBA" id="ARBA00022448"/>
    </source>
</evidence>
<dbReference type="PANTHER" id="PTHR11430">
    <property type="entry name" value="LIPOCALIN"/>
    <property type="match status" value="1"/>
</dbReference>
<evidence type="ECO:0000256" key="8">
    <source>
        <dbReference type="RuleBase" id="RU003695"/>
    </source>
</evidence>
<evidence type="ECO:0000256" key="2">
    <source>
        <dbReference type="ARBA" id="ARBA00006889"/>
    </source>
</evidence>
<dbReference type="InterPro" id="IPR000566">
    <property type="entry name" value="Lipocln_cytosolic_FA-bd_dom"/>
</dbReference>
<dbReference type="OMA" id="SIMPREN"/>
<dbReference type="PANTHER" id="PTHR11430:SF13">
    <property type="entry name" value="NEUTROPHIL GELATINASE-ASSOCIATED LIPOCALIN"/>
    <property type="match status" value="1"/>
</dbReference>
<accession>A0A673UA32</accession>
<dbReference type="RefSeq" id="XP_029776175.1">
    <property type="nucleotide sequence ID" value="XM_029920315.1"/>
</dbReference>